<dbReference type="Pfam" id="PF00005">
    <property type="entry name" value="ABC_tran"/>
    <property type="match status" value="1"/>
</dbReference>
<reference evidence="9" key="1">
    <citation type="submission" date="2017-05" db="EMBL/GenBank/DDBJ databases">
        <title>Complete and WGS of Bordetella genogroups.</title>
        <authorList>
            <person name="Spilker T."/>
            <person name="Lipuma J."/>
        </authorList>
    </citation>
    <scope>NUCLEOTIDE SEQUENCE [LARGE SCALE GENOMIC DNA]</scope>
    <source>
        <strain evidence="9">AU18089</strain>
    </source>
</reference>
<keyword evidence="3" id="KW-0472">Membrane</keyword>
<evidence type="ECO:0000256" key="3">
    <source>
        <dbReference type="ARBA" id="ARBA00022475"/>
    </source>
</evidence>
<gene>
    <name evidence="8" type="primary">livF</name>
    <name evidence="8" type="ORF">CAL19_05450</name>
</gene>
<comment type="similarity">
    <text evidence="1">Belongs to the ABC transporter superfamily.</text>
</comment>
<dbReference type="GO" id="GO:0005524">
    <property type="term" value="F:ATP binding"/>
    <property type="evidence" value="ECO:0007669"/>
    <property type="project" value="UniProtKB-KW"/>
</dbReference>
<evidence type="ECO:0000313" key="8">
    <source>
        <dbReference type="EMBL" id="OZI24930.1"/>
    </source>
</evidence>
<dbReference type="GO" id="GO:0015658">
    <property type="term" value="F:branched-chain amino acid transmembrane transporter activity"/>
    <property type="evidence" value="ECO:0007669"/>
    <property type="project" value="TreeGrafter"/>
</dbReference>
<proteinExistence type="inferred from homology"/>
<evidence type="ECO:0000256" key="1">
    <source>
        <dbReference type="ARBA" id="ARBA00005417"/>
    </source>
</evidence>
<keyword evidence="9" id="KW-1185">Reference proteome</keyword>
<dbReference type="AlphaFoldDB" id="A0A261RK01"/>
<dbReference type="RefSeq" id="WP_026640485.1">
    <property type="nucleotide sequence ID" value="NZ_NEVI01000006.1"/>
</dbReference>
<dbReference type="GO" id="GO:0015807">
    <property type="term" value="P:L-amino acid transport"/>
    <property type="evidence" value="ECO:0007669"/>
    <property type="project" value="TreeGrafter"/>
</dbReference>
<dbReference type="InterPro" id="IPR052156">
    <property type="entry name" value="BCAA_Transport_ATP-bd_LivF"/>
</dbReference>
<dbReference type="PROSITE" id="PS50893">
    <property type="entry name" value="ABC_TRANSPORTER_2"/>
    <property type="match status" value="1"/>
</dbReference>
<accession>A0A261RK01</accession>
<dbReference type="InterPro" id="IPR027417">
    <property type="entry name" value="P-loop_NTPase"/>
</dbReference>
<keyword evidence="5 8" id="KW-0067">ATP-binding</keyword>
<keyword evidence="2" id="KW-0813">Transport</keyword>
<dbReference type="CDD" id="cd03224">
    <property type="entry name" value="ABC_TM1139_LivF_branched"/>
    <property type="match status" value="1"/>
</dbReference>
<keyword evidence="3" id="KW-1003">Cell membrane</keyword>
<dbReference type="InterPro" id="IPR003593">
    <property type="entry name" value="AAA+_ATPase"/>
</dbReference>
<evidence type="ECO:0000256" key="4">
    <source>
        <dbReference type="ARBA" id="ARBA00022741"/>
    </source>
</evidence>
<name>A0A261RK01_9BORD</name>
<dbReference type="OrthoDB" id="9804819at2"/>
<feature type="domain" description="ABC transporter" evidence="7">
    <location>
        <begin position="2"/>
        <end position="235"/>
    </location>
</feature>
<sequence>MLKLNNIIAGYGRTRILHGVTLDVPKGGLVALLGGNGTGKSTTLKSIVGLVSLQEGNIVFDGKDIDDVPVERRAAMGLSLVPQGKEVFAGMSVQENLLMGAYHRRRDKAGIAEDLEGVYQRFKRLRERRNVAAGMLSGGERQMLAIGRSLMSRPSMLLLDEPSAALAPRVVEEIAEAILALRELGLTLLLVEQNVGMALDIADYIYVIRGGRIAYEREVGDGVAMDELREFYLGGKEHV</sequence>
<evidence type="ECO:0000256" key="2">
    <source>
        <dbReference type="ARBA" id="ARBA00022448"/>
    </source>
</evidence>
<dbReference type="GO" id="GO:0016887">
    <property type="term" value="F:ATP hydrolysis activity"/>
    <property type="evidence" value="ECO:0007669"/>
    <property type="project" value="InterPro"/>
</dbReference>
<evidence type="ECO:0000259" key="7">
    <source>
        <dbReference type="PROSITE" id="PS50893"/>
    </source>
</evidence>
<comment type="caution">
    <text evidence="8">The sequence shown here is derived from an EMBL/GenBank/DDBJ whole genome shotgun (WGS) entry which is preliminary data.</text>
</comment>
<dbReference type="InterPro" id="IPR003439">
    <property type="entry name" value="ABC_transporter-like_ATP-bd"/>
</dbReference>
<evidence type="ECO:0000256" key="5">
    <source>
        <dbReference type="ARBA" id="ARBA00022840"/>
    </source>
</evidence>
<dbReference type="EMBL" id="NEVK01000003">
    <property type="protein sequence ID" value="OZI24930.1"/>
    <property type="molecule type" value="Genomic_DNA"/>
</dbReference>
<dbReference type="Proteomes" id="UP000216947">
    <property type="component" value="Unassembled WGS sequence"/>
</dbReference>
<keyword evidence="6" id="KW-0029">Amino-acid transport</keyword>
<dbReference type="Gene3D" id="3.40.50.300">
    <property type="entry name" value="P-loop containing nucleotide triphosphate hydrolases"/>
    <property type="match status" value="1"/>
</dbReference>
<keyword evidence="4" id="KW-0547">Nucleotide-binding</keyword>
<dbReference type="PANTHER" id="PTHR43820:SF4">
    <property type="entry name" value="HIGH-AFFINITY BRANCHED-CHAIN AMINO ACID TRANSPORT ATP-BINDING PROTEIN LIVF"/>
    <property type="match status" value="1"/>
</dbReference>
<evidence type="ECO:0000256" key="6">
    <source>
        <dbReference type="ARBA" id="ARBA00022970"/>
    </source>
</evidence>
<dbReference type="InterPro" id="IPR017871">
    <property type="entry name" value="ABC_transporter-like_CS"/>
</dbReference>
<evidence type="ECO:0000313" key="9">
    <source>
        <dbReference type="Proteomes" id="UP000216947"/>
    </source>
</evidence>
<dbReference type="SMART" id="SM00382">
    <property type="entry name" value="AAA"/>
    <property type="match status" value="1"/>
</dbReference>
<dbReference type="PANTHER" id="PTHR43820">
    <property type="entry name" value="HIGH-AFFINITY BRANCHED-CHAIN AMINO ACID TRANSPORT ATP-BINDING PROTEIN LIVF"/>
    <property type="match status" value="1"/>
</dbReference>
<dbReference type="SUPFAM" id="SSF52540">
    <property type="entry name" value="P-loop containing nucleoside triphosphate hydrolases"/>
    <property type="match status" value="1"/>
</dbReference>
<dbReference type="PROSITE" id="PS00211">
    <property type="entry name" value="ABC_TRANSPORTER_1"/>
    <property type="match status" value="1"/>
</dbReference>
<organism evidence="8 9">
    <name type="scientific">Bordetella genomosp. 7</name>
    <dbReference type="NCBI Taxonomy" id="1416805"/>
    <lineage>
        <taxon>Bacteria</taxon>
        <taxon>Pseudomonadati</taxon>
        <taxon>Pseudomonadota</taxon>
        <taxon>Betaproteobacteria</taxon>
        <taxon>Burkholderiales</taxon>
        <taxon>Alcaligenaceae</taxon>
        <taxon>Bordetella</taxon>
    </lineage>
</organism>
<protein>
    <submittedName>
        <fullName evidence="8">ABC transporter ATP-binding protein</fullName>
    </submittedName>
</protein>